<keyword evidence="1" id="KW-1133">Transmembrane helix</keyword>
<dbReference type="EMBL" id="CAADFR010000013">
    <property type="protein sequence ID" value="VFK37298.1"/>
    <property type="molecule type" value="Genomic_DNA"/>
</dbReference>
<keyword evidence="1" id="KW-0812">Transmembrane</keyword>
<dbReference type="AlphaFoldDB" id="A0A450Y714"/>
<evidence type="ECO:0000256" key="1">
    <source>
        <dbReference type="SAM" id="Phobius"/>
    </source>
</evidence>
<accession>A0A450Y714</accession>
<organism evidence="2">
    <name type="scientific">Candidatus Kentrum sp. SD</name>
    <dbReference type="NCBI Taxonomy" id="2126332"/>
    <lineage>
        <taxon>Bacteria</taxon>
        <taxon>Pseudomonadati</taxon>
        <taxon>Pseudomonadota</taxon>
        <taxon>Gammaproteobacteria</taxon>
        <taxon>Candidatus Kentrum</taxon>
    </lineage>
</organism>
<dbReference type="EMBL" id="CAADHB010000050">
    <property type="protein sequence ID" value="VFK79435.1"/>
    <property type="molecule type" value="Genomic_DNA"/>
</dbReference>
<evidence type="ECO:0000313" key="4">
    <source>
        <dbReference type="EMBL" id="VFK79435.1"/>
    </source>
</evidence>
<name>A0A450Y714_9GAMM</name>
<feature type="transmembrane region" description="Helical" evidence="1">
    <location>
        <begin position="6"/>
        <end position="25"/>
    </location>
</feature>
<keyword evidence="1" id="KW-0472">Membrane</keyword>
<evidence type="ECO:0000313" key="2">
    <source>
        <dbReference type="EMBL" id="VFK37298.1"/>
    </source>
</evidence>
<sequence>MAFTTLIVTFIHLTFVFAHLFVPLWRRGDREKIAGLIRAIREKAAAHPDKKVPEADCRRLATAYYFPWEHGIVLGTLCSLGAGGCSLSCGSGRLMEKYFSETVYPGKLALPRPQAKFHRTFASRPPVISSSTPLSSRLREV</sequence>
<dbReference type="EMBL" id="CAADFU010000016">
    <property type="protein sequence ID" value="VFK42392.1"/>
    <property type="molecule type" value="Genomic_DNA"/>
</dbReference>
<gene>
    <name evidence="4" type="ORF">BECKSD772D_GA0070982_10501</name>
    <name evidence="3" type="ORF">BECKSD772E_GA0070983_101641</name>
    <name evidence="2" type="ORF">BECKSD772F_GA0070984_101345</name>
</gene>
<evidence type="ECO:0000313" key="3">
    <source>
        <dbReference type="EMBL" id="VFK42392.1"/>
    </source>
</evidence>
<reference evidence="2" key="1">
    <citation type="submission" date="2019-02" db="EMBL/GenBank/DDBJ databases">
        <authorList>
            <person name="Gruber-Vodicka R. H."/>
            <person name="Seah K. B. B."/>
        </authorList>
    </citation>
    <scope>NUCLEOTIDE SEQUENCE</scope>
    <source>
        <strain evidence="4">BECK_S127</strain>
        <strain evidence="3">BECK_S1320</strain>
        <strain evidence="2">BECK_S1321</strain>
    </source>
</reference>
<protein>
    <submittedName>
        <fullName evidence="2">Uncharacterized protein</fullName>
    </submittedName>
</protein>
<proteinExistence type="predicted"/>